<dbReference type="PANTHER" id="PTHR40394">
    <property type="entry name" value="LIPOPROTEIN-RELATED"/>
    <property type="match status" value="1"/>
</dbReference>
<evidence type="ECO:0000256" key="1">
    <source>
        <dbReference type="SAM" id="Phobius"/>
    </source>
</evidence>
<dbReference type="RefSeq" id="WP_052552396.1">
    <property type="nucleotide sequence ID" value="NZ_JMCC02000061.1"/>
</dbReference>
<feature type="transmembrane region" description="Helical" evidence="1">
    <location>
        <begin position="107"/>
        <end position="131"/>
    </location>
</feature>
<name>A0A0C2CV85_9BACT</name>
<comment type="caution">
    <text evidence="2">The sequence shown here is derived from an EMBL/GenBank/DDBJ whole genome shotgun (WGS) entry which is preliminary data.</text>
</comment>
<sequence>MDKPKPLSKQASKPKKFGVLAEYDSAAAIFKACEKVRDAGYKRWDSYTPFPVHNLDKAMGLKPSVLPFIVFACGMTGAACGLLLQWWSSTIAYPLIVAGKPLFSFQANVPVTFELGILFSAFGAVFGMLGLNKLPQLHHPLFNVARFTRVTDDRFFIAIEASDPKYDLDKTRKLLEATDAVAVEEVDD</sequence>
<dbReference type="AlphaFoldDB" id="A0A0C2CV85"/>
<protein>
    <submittedName>
        <fullName evidence="2">ABC-type Fe3+ transport system protein</fullName>
    </submittedName>
</protein>
<dbReference type="InterPro" id="IPR021776">
    <property type="entry name" value="ActD"/>
</dbReference>
<evidence type="ECO:0000313" key="3">
    <source>
        <dbReference type="Proteomes" id="UP000031599"/>
    </source>
</evidence>
<accession>A0A0C2CV85</accession>
<keyword evidence="1" id="KW-0812">Transmembrane</keyword>
<gene>
    <name evidence="2" type="ORF">DB30_06053</name>
</gene>
<dbReference type="EMBL" id="JMCC02000061">
    <property type="protein sequence ID" value="KIG15021.1"/>
    <property type="molecule type" value="Genomic_DNA"/>
</dbReference>
<dbReference type="Proteomes" id="UP000031599">
    <property type="component" value="Unassembled WGS sequence"/>
</dbReference>
<keyword evidence="1" id="KW-1133">Transmembrane helix</keyword>
<evidence type="ECO:0000313" key="2">
    <source>
        <dbReference type="EMBL" id="KIG15021.1"/>
    </source>
</evidence>
<proteinExistence type="predicted"/>
<organism evidence="2 3">
    <name type="scientific">Enhygromyxa salina</name>
    <dbReference type="NCBI Taxonomy" id="215803"/>
    <lineage>
        <taxon>Bacteria</taxon>
        <taxon>Pseudomonadati</taxon>
        <taxon>Myxococcota</taxon>
        <taxon>Polyangia</taxon>
        <taxon>Nannocystales</taxon>
        <taxon>Nannocystaceae</taxon>
        <taxon>Enhygromyxa</taxon>
    </lineage>
</organism>
<dbReference type="Pfam" id="PF11821">
    <property type="entry name" value="ActD"/>
    <property type="match status" value="1"/>
</dbReference>
<keyword evidence="1" id="KW-0472">Membrane</keyword>
<reference evidence="2 3" key="1">
    <citation type="submission" date="2014-12" db="EMBL/GenBank/DDBJ databases">
        <title>Genome assembly of Enhygromyxa salina DSM 15201.</title>
        <authorList>
            <person name="Sharma G."/>
            <person name="Subramanian S."/>
        </authorList>
    </citation>
    <scope>NUCLEOTIDE SEQUENCE [LARGE SCALE GENOMIC DNA]</scope>
    <source>
        <strain evidence="2 3">DSM 15201</strain>
    </source>
</reference>
<feature type="transmembrane region" description="Helical" evidence="1">
    <location>
        <begin position="65"/>
        <end position="87"/>
    </location>
</feature>
<dbReference type="PANTHER" id="PTHR40394:SF2">
    <property type="entry name" value="QUINOL:CYTOCHROME C OXIDOREDUCTASE MEMBRANE PROTEIN"/>
    <property type="match status" value="1"/>
</dbReference>